<dbReference type="PANTHER" id="PTHR36931">
    <property type="entry name" value="UPF0153 PROTEIN YEIW"/>
    <property type="match status" value="1"/>
</dbReference>
<dbReference type="RefSeq" id="WP_207162099.1">
    <property type="nucleotide sequence ID" value="NZ_CP071382.1"/>
</dbReference>
<gene>
    <name evidence="1" type="ORF">JZM60_09615</name>
</gene>
<dbReference type="EMBL" id="CP071382">
    <property type="protein sequence ID" value="QSV44433.1"/>
    <property type="molecule type" value="Genomic_DNA"/>
</dbReference>
<dbReference type="Proteomes" id="UP000663651">
    <property type="component" value="Chromosome"/>
</dbReference>
<evidence type="ECO:0000313" key="1">
    <source>
        <dbReference type="EMBL" id="QSV44433.1"/>
    </source>
</evidence>
<reference evidence="1 2" key="1">
    <citation type="submission" date="2021-03" db="EMBL/GenBank/DDBJ databases">
        <title>Geobacter metallireducens gen. nov. sp. nov., a microorganism capable of coupling the complete oxidation of organic compounds to the reduction of iron and other metals.</title>
        <authorList>
            <person name="Li Y."/>
        </authorList>
    </citation>
    <scope>NUCLEOTIDE SEQUENCE [LARGE SCALE GENOMIC DNA]</scope>
    <source>
        <strain evidence="1 2">Jerry-YX</strain>
    </source>
</reference>
<name>A0ABX7Q0I1_9BACT</name>
<dbReference type="InterPro" id="IPR052572">
    <property type="entry name" value="UPF0153_domain"/>
</dbReference>
<accession>A0ABX7Q0I1</accession>
<organism evidence="1 2">
    <name type="scientific">Geobacter benzoatilyticus</name>
    <dbReference type="NCBI Taxonomy" id="2815309"/>
    <lineage>
        <taxon>Bacteria</taxon>
        <taxon>Pseudomonadati</taxon>
        <taxon>Thermodesulfobacteriota</taxon>
        <taxon>Desulfuromonadia</taxon>
        <taxon>Geobacterales</taxon>
        <taxon>Geobacteraceae</taxon>
        <taxon>Geobacter</taxon>
    </lineage>
</organism>
<proteinExistence type="predicted"/>
<protein>
    <submittedName>
        <fullName evidence="1">YkgJ family cysteine cluster protein</fullName>
    </submittedName>
</protein>
<dbReference type="PANTHER" id="PTHR36931:SF1">
    <property type="entry name" value="UPF0153 PROTEIN YEIW"/>
    <property type="match status" value="1"/>
</dbReference>
<evidence type="ECO:0000313" key="2">
    <source>
        <dbReference type="Proteomes" id="UP000663651"/>
    </source>
</evidence>
<keyword evidence="2" id="KW-1185">Reference proteome</keyword>
<sequence>MQCLRCGTCCTAPDISTLGKPAGVPCIHLDASGLCTIYDERPAVCRGYRPDAICSMVAAPTLEERVEKYLELFGLERK</sequence>